<sequence length="305" mass="31039">MFVGHETIAFALVALLAYRYGLGRERALALGVAAGLFAAVPDVDMAYAPLGLLAADASSPLAAADAFWSASTAVHRAVTHSLVLAPLAAATFALAASRRYRVLAGVGTLALVGTAAVVSGGLGAAVIAVYCATGIAVAVLVARFLDLGVGALAATALAGLVTHPFGDLLTGEPPHFLYPFAEHLLTARPVLFADPTLDLLAAFALELACIWAGVYAYHRVSGVPMRRHLHGRAAAGGAYALAALVITPPTLQVSYHFVFSVAAVGVVGLVQPLKRRLPDAPTALVTGLAAVTAAGVGYTLAYLLL</sequence>
<dbReference type="InterPro" id="IPR007404">
    <property type="entry name" value="YdjM-like"/>
</dbReference>
<evidence type="ECO:0000313" key="3">
    <source>
        <dbReference type="Proteomes" id="UP000628840"/>
    </source>
</evidence>
<dbReference type="AlphaFoldDB" id="A0A830F6B7"/>
<gene>
    <name evidence="2" type="ORF">GCM10009037_05230</name>
</gene>
<feature type="transmembrane region" description="Helical" evidence="1">
    <location>
        <begin position="77"/>
        <end position="95"/>
    </location>
</feature>
<feature type="transmembrane region" description="Helical" evidence="1">
    <location>
        <begin position="229"/>
        <end position="247"/>
    </location>
</feature>
<evidence type="ECO:0000256" key="1">
    <source>
        <dbReference type="SAM" id="Phobius"/>
    </source>
</evidence>
<feature type="transmembrane region" description="Helical" evidence="1">
    <location>
        <begin position="253"/>
        <end position="270"/>
    </location>
</feature>
<feature type="transmembrane region" description="Helical" evidence="1">
    <location>
        <begin position="282"/>
        <end position="304"/>
    </location>
</feature>
<dbReference type="Proteomes" id="UP000628840">
    <property type="component" value="Unassembled WGS sequence"/>
</dbReference>
<feature type="transmembrane region" description="Helical" evidence="1">
    <location>
        <begin position="199"/>
        <end position="217"/>
    </location>
</feature>
<keyword evidence="3" id="KW-1185">Reference proteome</keyword>
<dbReference type="RefSeq" id="WP_188878328.1">
    <property type="nucleotide sequence ID" value="NZ_BMPF01000001.1"/>
</dbReference>
<organism evidence="2 3">
    <name type="scientific">Halarchaeum grantii</name>
    <dbReference type="NCBI Taxonomy" id="1193105"/>
    <lineage>
        <taxon>Archaea</taxon>
        <taxon>Methanobacteriati</taxon>
        <taxon>Methanobacteriota</taxon>
        <taxon>Stenosarchaea group</taxon>
        <taxon>Halobacteria</taxon>
        <taxon>Halobacteriales</taxon>
        <taxon>Halobacteriaceae</taxon>
    </lineage>
</organism>
<dbReference type="OrthoDB" id="313450at2157"/>
<comment type="caution">
    <text evidence="2">The sequence shown here is derived from an EMBL/GenBank/DDBJ whole genome shotgun (WGS) entry which is preliminary data.</text>
</comment>
<keyword evidence="1" id="KW-0472">Membrane</keyword>
<keyword evidence="1" id="KW-0812">Transmembrane</keyword>
<evidence type="ECO:0000313" key="2">
    <source>
        <dbReference type="EMBL" id="GGL24622.1"/>
    </source>
</evidence>
<accession>A0A830F6B7</accession>
<feature type="transmembrane region" description="Helical" evidence="1">
    <location>
        <begin position="149"/>
        <end position="166"/>
    </location>
</feature>
<proteinExistence type="predicted"/>
<dbReference type="Pfam" id="PF04307">
    <property type="entry name" value="YdjM"/>
    <property type="match status" value="1"/>
</dbReference>
<keyword evidence="1" id="KW-1133">Transmembrane helix</keyword>
<protein>
    <submittedName>
        <fullName evidence="2">Uncharacterized protein</fullName>
    </submittedName>
</protein>
<reference evidence="2 3" key="1">
    <citation type="journal article" date="2019" name="Int. J. Syst. Evol. Microbiol.">
        <title>The Global Catalogue of Microorganisms (GCM) 10K type strain sequencing project: providing services to taxonomists for standard genome sequencing and annotation.</title>
        <authorList>
            <consortium name="The Broad Institute Genomics Platform"/>
            <consortium name="The Broad Institute Genome Sequencing Center for Infectious Disease"/>
            <person name="Wu L."/>
            <person name="Ma J."/>
        </authorList>
    </citation>
    <scope>NUCLEOTIDE SEQUENCE [LARGE SCALE GENOMIC DNA]</scope>
    <source>
        <strain evidence="2 3">JCM 19585</strain>
    </source>
</reference>
<name>A0A830F6B7_9EURY</name>
<dbReference type="EMBL" id="BMPF01000001">
    <property type="protein sequence ID" value="GGL24622.1"/>
    <property type="molecule type" value="Genomic_DNA"/>
</dbReference>